<dbReference type="PRINTS" id="PR00337">
    <property type="entry name" value="LEUILEVALBP"/>
</dbReference>
<evidence type="ECO:0000256" key="5">
    <source>
        <dbReference type="SAM" id="SignalP"/>
    </source>
</evidence>
<dbReference type="InterPro" id="IPR000709">
    <property type="entry name" value="Leu_Ile_Val-bd"/>
</dbReference>
<evidence type="ECO:0000256" key="3">
    <source>
        <dbReference type="ARBA" id="ARBA00022729"/>
    </source>
</evidence>
<feature type="chain" id="PRO_5039188976" evidence="5">
    <location>
        <begin position="19"/>
        <end position="389"/>
    </location>
</feature>
<name>A0A2H1JS45_9MICO</name>
<accession>A0A2H1JS45</accession>
<dbReference type="OrthoDB" id="3563031at2"/>
<dbReference type="PANTHER" id="PTHR30483:SF6">
    <property type="entry name" value="PERIPLASMIC BINDING PROTEIN OF ABC TRANSPORTER FOR NATURAL AMINO ACIDS"/>
    <property type="match status" value="1"/>
</dbReference>
<comment type="similarity">
    <text evidence="1">Belongs to the leucine-binding protein family.</text>
</comment>
<feature type="signal peptide" evidence="5">
    <location>
        <begin position="1"/>
        <end position="18"/>
    </location>
</feature>
<evidence type="ECO:0000256" key="1">
    <source>
        <dbReference type="ARBA" id="ARBA00010062"/>
    </source>
</evidence>
<protein>
    <submittedName>
        <fullName evidence="7">Branched-chain amino acid transport system substrate-binding protein</fullName>
    </submittedName>
</protein>
<evidence type="ECO:0000256" key="4">
    <source>
        <dbReference type="ARBA" id="ARBA00022970"/>
    </source>
</evidence>
<dbReference type="Pfam" id="PF13458">
    <property type="entry name" value="Peripla_BP_6"/>
    <property type="match status" value="1"/>
</dbReference>
<dbReference type="InterPro" id="IPR028081">
    <property type="entry name" value="Leu-bd"/>
</dbReference>
<keyword evidence="4" id="KW-0029">Amino-acid transport</keyword>
<dbReference type="PROSITE" id="PS51257">
    <property type="entry name" value="PROKAR_LIPOPROTEIN"/>
    <property type="match status" value="1"/>
</dbReference>
<sequence>MTHKLIPALAFASALVLAASGCGSSSSGGSDAELKGEGSGDSCTITAEIPVSAAFSLTGAAANYGATQKNGLELAAKKLNENDGVKYKVTVEDDQTDPKQGIQLFQQFASGDASVIVGPTLSNTAKQTDPVAQDSKIPVLGVSNTAGGITEIGDYVFRDSLTEEAVIPQTVTQAKEKLDLKKVVVMYSNDDAFTESGYTAFAEALKADGVKVDQTLKFSKSDTDFHALLNKAKQSKPDAIVVSALVEAAIPLVTQARELGIDVPIIGGNGFNSPTLISDAGDASEGVIVGAAWNSASKNEQNQAFLKDYKAEYDSAPDQFAAQAYAGLQVIDAAVREGCSGEREDIKTNLNKVKDLSTVLGDFSIDENRDAKHEALVQIVKDGKFDILK</sequence>
<dbReference type="Gene3D" id="3.40.50.2300">
    <property type="match status" value="2"/>
</dbReference>
<dbReference type="RefSeq" id="WP_101619945.1">
    <property type="nucleotide sequence ID" value="NZ_FXZD01000005.1"/>
</dbReference>
<dbReference type="EMBL" id="FXZD01000005">
    <property type="protein sequence ID" value="SMX90271.1"/>
    <property type="molecule type" value="Genomic_DNA"/>
</dbReference>
<proteinExistence type="inferred from homology"/>
<dbReference type="PANTHER" id="PTHR30483">
    <property type="entry name" value="LEUCINE-SPECIFIC-BINDING PROTEIN"/>
    <property type="match status" value="1"/>
</dbReference>
<evidence type="ECO:0000313" key="7">
    <source>
        <dbReference type="EMBL" id="SMX90271.1"/>
    </source>
</evidence>
<evidence type="ECO:0000313" key="8">
    <source>
        <dbReference type="Proteomes" id="UP000234433"/>
    </source>
</evidence>
<dbReference type="GO" id="GO:0006865">
    <property type="term" value="P:amino acid transport"/>
    <property type="evidence" value="ECO:0007669"/>
    <property type="project" value="UniProtKB-KW"/>
</dbReference>
<reference evidence="7 8" key="1">
    <citation type="submission" date="2017-03" db="EMBL/GenBank/DDBJ databases">
        <authorList>
            <person name="Afonso C.L."/>
            <person name="Miller P.J."/>
            <person name="Scott M.A."/>
            <person name="Spackman E."/>
            <person name="Goraichik I."/>
            <person name="Dimitrov K.M."/>
            <person name="Suarez D.L."/>
            <person name="Swayne D.E."/>
        </authorList>
    </citation>
    <scope>NUCLEOTIDE SEQUENCE [LARGE SCALE GENOMIC DNA]</scope>
    <source>
        <strain evidence="7 8">CNRZ 918</strain>
    </source>
</reference>
<dbReference type="CDD" id="cd06348">
    <property type="entry name" value="PBP1_ABC_HAAT-like"/>
    <property type="match status" value="1"/>
</dbReference>
<dbReference type="Proteomes" id="UP000234433">
    <property type="component" value="Unassembled WGS sequence"/>
</dbReference>
<keyword evidence="3 5" id="KW-0732">Signal</keyword>
<dbReference type="AlphaFoldDB" id="A0A2H1JS45"/>
<dbReference type="SUPFAM" id="SSF53822">
    <property type="entry name" value="Periplasmic binding protein-like I"/>
    <property type="match status" value="1"/>
</dbReference>
<evidence type="ECO:0000259" key="6">
    <source>
        <dbReference type="Pfam" id="PF13458"/>
    </source>
</evidence>
<gene>
    <name evidence="7" type="ORF">BANT918_01837</name>
</gene>
<organism evidence="7 8">
    <name type="scientific">Brevibacterium antiquum CNRZ 918</name>
    <dbReference type="NCBI Taxonomy" id="1255637"/>
    <lineage>
        <taxon>Bacteria</taxon>
        <taxon>Bacillati</taxon>
        <taxon>Actinomycetota</taxon>
        <taxon>Actinomycetes</taxon>
        <taxon>Micrococcales</taxon>
        <taxon>Brevibacteriaceae</taxon>
        <taxon>Brevibacterium</taxon>
    </lineage>
</organism>
<feature type="domain" description="Leucine-binding protein" evidence="6">
    <location>
        <begin position="51"/>
        <end position="383"/>
    </location>
</feature>
<dbReference type="InterPro" id="IPR028082">
    <property type="entry name" value="Peripla_BP_I"/>
</dbReference>
<evidence type="ECO:0000256" key="2">
    <source>
        <dbReference type="ARBA" id="ARBA00022448"/>
    </source>
</evidence>
<dbReference type="InterPro" id="IPR051010">
    <property type="entry name" value="BCAA_transport"/>
</dbReference>
<keyword evidence="2" id="KW-0813">Transport</keyword>